<evidence type="ECO:0000256" key="2">
    <source>
        <dbReference type="ARBA" id="ARBA00022670"/>
    </source>
</evidence>
<evidence type="ECO:0000259" key="7">
    <source>
        <dbReference type="PROSITE" id="PS51781"/>
    </source>
</evidence>
<gene>
    <name evidence="9" type="ORF">OCV69_10640</name>
</gene>
<feature type="domain" description="SH3b" evidence="7">
    <location>
        <begin position="121"/>
        <end position="186"/>
    </location>
</feature>
<dbReference type="Proteomes" id="UP001652395">
    <property type="component" value="Unassembled WGS sequence"/>
</dbReference>
<evidence type="ECO:0000256" key="1">
    <source>
        <dbReference type="ARBA" id="ARBA00007074"/>
    </source>
</evidence>
<keyword evidence="2" id="KW-0645">Protease</keyword>
<dbReference type="PROSITE" id="PS51935">
    <property type="entry name" value="NLPC_P60"/>
    <property type="match status" value="1"/>
</dbReference>
<keyword evidence="6" id="KW-1133">Transmembrane helix</keyword>
<feature type="domain" description="NlpC/P60" evidence="8">
    <location>
        <begin position="473"/>
        <end position="594"/>
    </location>
</feature>
<dbReference type="PANTHER" id="PTHR34408:SF1">
    <property type="entry name" value="GLYCOSYL HYDROLASE FAMILY 19 DOMAIN-CONTAINING PROTEIN HI_1415"/>
    <property type="match status" value="1"/>
</dbReference>
<dbReference type="InterPro" id="IPR038765">
    <property type="entry name" value="Papain-like_cys_pep_sf"/>
</dbReference>
<organism evidence="9 10">
    <name type="scientific">Alitiscatomonas aceti</name>
    <dbReference type="NCBI Taxonomy" id="2981724"/>
    <lineage>
        <taxon>Bacteria</taxon>
        <taxon>Bacillati</taxon>
        <taxon>Bacillota</taxon>
        <taxon>Clostridia</taxon>
        <taxon>Lachnospirales</taxon>
        <taxon>Lachnospiraceae</taxon>
        <taxon>Alitiscatomonas</taxon>
    </lineage>
</organism>
<feature type="domain" description="SH3b" evidence="7">
    <location>
        <begin position="197"/>
        <end position="260"/>
    </location>
</feature>
<sequence>MTDEEKVTEKKNKVQPEENIERLKKIRQKRTSGVSMKYMAGAGAAVAVVIVVAVAGGVLGKSGESRAGRIKVETVEASLETTAPPETSGEPASIVLETTLSAEEIAEKEHDEAVQKVLDGYANLGIAGVSGYLNVRKIPETYGEVVGKLLSGGACEIIDTSTDGWYKISSGGVTGYVSSQYIYTGDKAREVAAENVIQRAVVSTDKLNVRKEPSQDSEIMGQVYKDERYPVESIQDGWVQIDDGYLSADYVTVRYALNEARKQDMRTTVLSLYENLGVSNVSNYLNVRDKASERDGKIIAKLPSNAGCDILETTDDGWYKIRSGKITGYVKSEYILTGQQAEDKAMQVAKLMAIANTDGVNVRSEPNTESRIWTQIASSEKFLVVSQQDGWVEIELDDSTAFISSDYVDVKYGLNEAIPYTPVVEAPAKGNGSTGSSKPSGGTTSKPGKGGSSKPSGGSANDGAAGSSAGSVSSKRAQIANYAVQFVGNPYVWGGTSLTNGADCSGFTMSVMAHFGVSLPHSSAAQANCGKSIKSSQMRPGDLVFYSGSGGGINHVALYIGNGQVVHASSKRTGIKISSWNYRSPSKIVNVLGD</sequence>
<dbReference type="PANTHER" id="PTHR34408">
    <property type="entry name" value="FAMILY PROTEIN, PUTATIVE-RELATED"/>
    <property type="match status" value="1"/>
</dbReference>
<evidence type="ECO:0000256" key="4">
    <source>
        <dbReference type="ARBA" id="ARBA00022807"/>
    </source>
</evidence>
<evidence type="ECO:0000313" key="9">
    <source>
        <dbReference type="EMBL" id="MCU6800381.1"/>
    </source>
</evidence>
<dbReference type="InterPro" id="IPR003646">
    <property type="entry name" value="SH3-like_bac-type"/>
</dbReference>
<proteinExistence type="inferred from homology"/>
<dbReference type="Pfam" id="PF08239">
    <property type="entry name" value="SH3_3"/>
    <property type="match status" value="4"/>
</dbReference>
<dbReference type="InterPro" id="IPR052354">
    <property type="entry name" value="Cell_Wall_Dynamics_Protein"/>
</dbReference>
<protein>
    <submittedName>
        <fullName evidence="9">SH3 domain-containing protein</fullName>
    </submittedName>
</protein>
<dbReference type="RefSeq" id="WP_262427527.1">
    <property type="nucleotide sequence ID" value="NZ_JAOQJF010000021.1"/>
</dbReference>
<keyword evidence="6" id="KW-0472">Membrane</keyword>
<reference evidence="9 10" key="1">
    <citation type="journal article" date="2021" name="ISME Commun">
        <title>Automated analysis of genomic sequences facilitates high-throughput and comprehensive description of bacteria.</title>
        <authorList>
            <person name="Hitch T.C.A."/>
        </authorList>
    </citation>
    <scope>NUCLEOTIDE SEQUENCE [LARGE SCALE GENOMIC DNA]</scope>
    <source>
        <strain evidence="10">f_CCE</strain>
    </source>
</reference>
<dbReference type="Gene3D" id="3.90.1720.10">
    <property type="entry name" value="endopeptidase domain like (from Nostoc punctiforme)"/>
    <property type="match status" value="1"/>
</dbReference>
<name>A0ABT2V274_9FIRM</name>
<dbReference type="SMART" id="SM00287">
    <property type="entry name" value="SH3b"/>
    <property type="match status" value="4"/>
</dbReference>
<feature type="compositionally biased region" description="Low complexity" evidence="5">
    <location>
        <begin position="434"/>
        <end position="470"/>
    </location>
</feature>
<feature type="domain" description="SH3b" evidence="7">
    <location>
        <begin position="273"/>
        <end position="339"/>
    </location>
</feature>
<dbReference type="Pfam" id="PF00877">
    <property type="entry name" value="NLPC_P60"/>
    <property type="match status" value="1"/>
</dbReference>
<accession>A0ABT2V274</accession>
<feature type="domain" description="SH3b" evidence="7">
    <location>
        <begin position="350"/>
        <end position="412"/>
    </location>
</feature>
<dbReference type="EMBL" id="JAOQJF010000021">
    <property type="protein sequence ID" value="MCU6800381.1"/>
    <property type="molecule type" value="Genomic_DNA"/>
</dbReference>
<comment type="caution">
    <text evidence="9">The sequence shown here is derived from an EMBL/GenBank/DDBJ whole genome shotgun (WGS) entry which is preliminary data.</text>
</comment>
<keyword evidence="4" id="KW-0788">Thiol protease</keyword>
<keyword evidence="6" id="KW-0812">Transmembrane</keyword>
<dbReference type="PROSITE" id="PS51781">
    <property type="entry name" value="SH3B"/>
    <property type="match status" value="4"/>
</dbReference>
<dbReference type="InterPro" id="IPR000064">
    <property type="entry name" value="NLP_P60_dom"/>
</dbReference>
<keyword evidence="3" id="KW-0378">Hydrolase</keyword>
<evidence type="ECO:0000259" key="8">
    <source>
        <dbReference type="PROSITE" id="PS51935"/>
    </source>
</evidence>
<feature type="transmembrane region" description="Helical" evidence="6">
    <location>
        <begin position="38"/>
        <end position="59"/>
    </location>
</feature>
<dbReference type="Gene3D" id="2.30.30.40">
    <property type="entry name" value="SH3 Domains"/>
    <property type="match status" value="4"/>
</dbReference>
<evidence type="ECO:0000256" key="3">
    <source>
        <dbReference type="ARBA" id="ARBA00022801"/>
    </source>
</evidence>
<keyword evidence="10" id="KW-1185">Reference proteome</keyword>
<feature type="region of interest" description="Disordered" evidence="5">
    <location>
        <begin position="426"/>
        <end position="470"/>
    </location>
</feature>
<evidence type="ECO:0000256" key="6">
    <source>
        <dbReference type="SAM" id="Phobius"/>
    </source>
</evidence>
<evidence type="ECO:0000313" key="10">
    <source>
        <dbReference type="Proteomes" id="UP001652395"/>
    </source>
</evidence>
<evidence type="ECO:0000256" key="5">
    <source>
        <dbReference type="SAM" id="MobiDB-lite"/>
    </source>
</evidence>
<comment type="similarity">
    <text evidence="1">Belongs to the peptidase C40 family.</text>
</comment>
<dbReference type="SUPFAM" id="SSF54001">
    <property type="entry name" value="Cysteine proteinases"/>
    <property type="match status" value="1"/>
</dbReference>